<feature type="compositionally biased region" description="Polar residues" evidence="8">
    <location>
        <begin position="270"/>
        <end position="283"/>
    </location>
</feature>
<keyword evidence="6" id="KW-0072">Autophagy</keyword>
<comment type="similarity">
    <text evidence="2">Belongs to the ATG29 family.</text>
</comment>
<dbReference type="OrthoDB" id="21072at2759"/>
<dbReference type="Pfam" id="PF18388">
    <property type="entry name" value="ATG29_N"/>
    <property type="match status" value="1"/>
</dbReference>
<proteinExistence type="inferred from homology"/>
<dbReference type="PANTHER" id="PTHR40012">
    <property type="entry name" value="AUTOPHAGY-RELATED PROTEIN 29"/>
    <property type="match status" value="1"/>
</dbReference>
<evidence type="ECO:0000256" key="2">
    <source>
        <dbReference type="ARBA" id="ARBA00010082"/>
    </source>
</evidence>
<organism evidence="10 11">
    <name type="scientific">Emericella nidulans (strain FGSC A4 / ATCC 38163 / CBS 112.46 / NRRL 194 / M139)</name>
    <name type="common">Aspergillus nidulans</name>
    <dbReference type="NCBI Taxonomy" id="227321"/>
    <lineage>
        <taxon>Eukaryota</taxon>
        <taxon>Fungi</taxon>
        <taxon>Dikarya</taxon>
        <taxon>Ascomycota</taxon>
        <taxon>Pezizomycotina</taxon>
        <taxon>Eurotiomycetes</taxon>
        <taxon>Eurotiomycetidae</taxon>
        <taxon>Eurotiales</taxon>
        <taxon>Aspergillaceae</taxon>
        <taxon>Aspergillus</taxon>
        <taxon>Aspergillus subgen. Nidulantes</taxon>
    </lineage>
</organism>
<comment type="subcellular location">
    <subcellularLocation>
        <location evidence="1">Preautophagosomal structure</location>
    </subcellularLocation>
</comment>
<dbReference type="EMBL" id="BN001303">
    <property type="protein sequence ID" value="CBF76676.1"/>
    <property type="molecule type" value="Genomic_DNA"/>
</dbReference>
<evidence type="ECO:0000256" key="1">
    <source>
        <dbReference type="ARBA" id="ARBA00004329"/>
    </source>
</evidence>
<dbReference type="InParanoid" id="C8VA91"/>
<evidence type="ECO:0000256" key="4">
    <source>
        <dbReference type="ARBA" id="ARBA00022448"/>
    </source>
</evidence>
<dbReference type="Gene3D" id="1.10.10.2570">
    <property type="match status" value="1"/>
</dbReference>
<feature type="compositionally biased region" description="Polar residues" evidence="8">
    <location>
        <begin position="148"/>
        <end position="170"/>
    </location>
</feature>
<evidence type="ECO:0000256" key="5">
    <source>
        <dbReference type="ARBA" id="ARBA00022927"/>
    </source>
</evidence>
<dbReference type="GO" id="GO:0000407">
    <property type="term" value="C:phagophore assembly site"/>
    <property type="evidence" value="ECO:0000318"/>
    <property type="project" value="GO_Central"/>
</dbReference>
<accession>C8VA91</accession>
<dbReference type="VEuPathDB" id="FungiDB:AN4832"/>
<reference evidence="11" key="2">
    <citation type="journal article" date="2009" name="Fungal Genet. Biol.">
        <title>The 2008 update of the Aspergillus nidulans genome annotation: a community effort.</title>
        <authorList>
            <person name="Wortman J.R."/>
            <person name="Gilsenan J.M."/>
            <person name="Joardar V."/>
            <person name="Deegan J."/>
            <person name="Clutterbuck J."/>
            <person name="Andersen M.R."/>
            <person name="Archer D."/>
            <person name="Bencina M."/>
            <person name="Braus G."/>
            <person name="Coutinho P."/>
            <person name="von Dohren H."/>
            <person name="Doonan J."/>
            <person name="Driessen A.J."/>
            <person name="Durek P."/>
            <person name="Espeso E."/>
            <person name="Fekete E."/>
            <person name="Flipphi M."/>
            <person name="Estrada C.G."/>
            <person name="Geysens S."/>
            <person name="Goldman G."/>
            <person name="de Groot P.W."/>
            <person name="Hansen K."/>
            <person name="Harris S.D."/>
            <person name="Heinekamp T."/>
            <person name="Helmstaedt K."/>
            <person name="Henrissat B."/>
            <person name="Hofmann G."/>
            <person name="Homan T."/>
            <person name="Horio T."/>
            <person name="Horiuchi H."/>
            <person name="James S."/>
            <person name="Jones M."/>
            <person name="Karaffa L."/>
            <person name="Karanyi Z."/>
            <person name="Kato M."/>
            <person name="Keller N."/>
            <person name="Kelly D.E."/>
            <person name="Kiel J.A."/>
            <person name="Kim J.M."/>
            <person name="van der Klei I.J."/>
            <person name="Klis F.M."/>
            <person name="Kovalchuk A."/>
            <person name="Krasevec N."/>
            <person name="Kubicek C.P."/>
            <person name="Liu B."/>
            <person name="Maccabe A."/>
            <person name="Meyer V."/>
            <person name="Mirabito P."/>
            <person name="Miskei M."/>
            <person name="Mos M."/>
            <person name="Mullins J."/>
            <person name="Nelson D.R."/>
            <person name="Nielsen J."/>
            <person name="Oakley B.R."/>
            <person name="Osmani S.A."/>
            <person name="Pakula T."/>
            <person name="Paszewski A."/>
            <person name="Paulsen I."/>
            <person name="Pilsyk S."/>
            <person name="Pocsi I."/>
            <person name="Punt P.J."/>
            <person name="Ram A.F."/>
            <person name="Ren Q."/>
            <person name="Robellet X."/>
            <person name="Robson G."/>
            <person name="Seiboth B."/>
            <person name="van Solingen P."/>
            <person name="Specht T."/>
            <person name="Sun J."/>
            <person name="Taheri-Talesh N."/>
            <person name="Takeshita N."/>
            <person name="Ussery D."/>
            <person name="vanKuyk P.A."/>
            <person name="Visser H."/>
            <person name="van de Vondervoort P.J."/>
            <person name="de Vries R.P."/>
            <person name="Walton J."/>
            <person name="Xiang X."/>
            <person name="Xiong Y."/>
            <person name="Zeng A.P."/>
            <person name="Brandt B.W."/>
            <person name="Cornell M.J."/>
            <person name="van den Hondel C.A."/>
            <person name="Visser J."/>
            <person name="Oliver S.G."/>
            <person name="Turner G."/>
        </authorList>
    </citation>
    <scope>GENOME REANNOTATION</scope>
    <source>
        <strain evidence="11">FGSC A4 / ATCC 38163 / CBS 112.46 / NRRL 194 / M139</strain>
    </source>
</reference>
<comment type="function">
    <text evidence="7">Plays a role in autophagy. Functions at the preautophagosomal structure (PAS) in order to form normal autophagosomes under starvation conditions. Also plays a role in mitophagy and regulation of filamentous growth.</text>
</comment>
<dbReference type="GeneID" id="2872627"/>
<reference evidence="11" key="1">
    <citation type="journal article" date="2005" name="Nature">
        <title>Sequencing of Aspergillus nidulans and comparative analysis with A. fumigatus and A. oryzae.</title>
        <authorList>
            <person name="Galagan J.E."/>
            <person name="Calvo S.E."/>
            <person name="Cuomo C."/>
            <person name="Ma L.J."/>
            <person name="Wortman J.R."/>
            <person name="Batzoglou S."/>
            <person name="Lee S.I."/>
            <person name="Basturkmen M."/>
            <person name="Spevak C.C."/>
            <person name="Clutterbuck J."/>
            <person name="Kapitonov V."/>
            <person name="Jurka J."/>
            <person name="Scazzocchio C."/>
            <person name="Farman M."/>
            <person name="Butler J."/>
            <person name="Purcell S."/>
            <person name="Harris S."/>
            <person name="Braus G.H."/>
            <person name="Draht O."/>
            <person name="Busch S."/>
            <person name="D'Enfert C."/>
            <person name="Bouchier C."/>
            <person name="Goldman G.H."/>
            <person name="Bell-Pedersen D."/>
            <person name="Griffiths-Jones S."/>
            <person name="Doonan J.H."/>
            <person name="Yu J."/>
            <person name="Vienken K."/>
            <person name="Pain A."/>
            <person name="Freitag M."/>
            <person name="Selker E.U."/>
            <person name="Archer D.B."/>
            <person name="Penalva M.A."/>
            <person name="Oakley B.R."/>
            <person name="Momany M."/>
            <person name="Tanaka T."/>
            <person name="Kumagai T."/>
            <person name="Asai K."/>
            <person name="Machida M."/>
            <person name="Nierman W.C."/>
            <person name="Denning D.W."/>
            <person name="Caddick M."/>
            <person name="Hynes M."/>
            <person name="Paoletti M."/>
            <person name="Fischer R."/>
            <person name="Miller B."/>
            <person name="Dyer P."/>
            <person name="Sachs M.S."/>
            <person name="Osmani S.A."/>
            <person name="Birren B.W."/>
        </authorList>
    </citation>
    <scope>NUCLEOTIDE SEQUENCE [LARGE SCALE GENOMIC DNA]</scope>
    <source>
        <strain evidence="11">FGSC A4 / ATCC 38163 / CBS 112.46 / NRRL 194 / M139</strain>
    </source>
</reference>
<gene>
    <name evidence="10" type="ORF">ANIA_04832</name>
</gene>
<evidence type="ECO:0000256" key="8">
    <source>
        <dbReference type="SAM" id="MobiDB-lite"/>
    </source>
</evidence>
<dbReference type="STRING" id="227321.C8VA91"/>
<dbReference type="InterPro" id="IPR039362">
    <property type="entry name" value="ATG29_sf"/>
</dbReference>
<dbReference type="Proteomes" id="UP000000560">
    <property type="component" value="Chromosome III"/>
</dbReference>
<dbReference type="PANTHER" id="PTHR40012:SF1">
    <property type="entry name" value="AUTOPHAGY-RELATED PROTEIN 29"/>
    <property type="match status" value="1"/>
</dbReference>
<feature type="compositionally biased region" description="Acidic residues" evidence="8">
    <location>
        <begin position="247"/>
        <end position="256"/>
    </location>
</feature>
<dbReference type="GO" id="GO:0015031">
    <property type="term" value="P:protein transport"/>
    <property type="evidence" value="ECO:0007669"/>
    <property type="project" value="UniProtKB-KW"/>
</dbReference>
<dbReference type="FunFam" id="1.10.10.2570:FF:000001">
    <property type="entry name" value="Autophagy-related protein 29"/>
    <property type="match status" value="1"/>
</dbReference>
<evidence type="ECO:0000256" key="3">
    <source>
        <dbReference type="ARBA" id="ARBA00013784"/>
    </source>
</evidence>
<keyword evidence="4" id="KW-0813">Transport</keyword>
<keyword evidence="11" id="KW-1185">Reference proteome</keyword>
<dbReference type="GO" id="GO:0000045">
    <property type="term" value="P:autophagosome assembly"/>
    <property type="evidence" value="ECO:0007669"/>
    <property type="project" value="InterPro"/>
</dbReference>
<feature type="compositionally biased region" description="Basic residues" evidence="8">
    <location>
        <begin position="231"/>
        <end position="241"/>
    </location>
</feature>
<evidence type="ECO:0000313" key="10">
    <source>
        <dbReference type="EMBL" id="CBF76676.1"/>
    </source>
</evidence>
<dbReference type="eggNOG" id="ENOG502S3V4">
    <property type="taxonomic scope" value="Eukaryota"/>
</dbReference>
<sequence>MTSPTQSGNTKFTVLIRLPFPRGGFVDPPPVDWNAAKDQALWDILSRPSKGNDIDWKALAESFDVTLEFLLQQAAWLYDRQLSQVRAQMRKVPTAHSNAASPAQGSIYASTALGQPAKTGQSNSSRAPSRLASQPKEAPPVRAPIPRRNSSGNTVQQIKAQTSHPGTPTLGTKEPRRESHGRQPSTNRREQAPVSLADQRSPTLEEEDLTSSLSESNSDDESDTIAGRKGLGFKRFGRFSTHRPDLRDDDDDDDESPAFLPLSRGHETTSHGTSGHDLSTTLRMEQEGVSAVQRRVTGPPPSLRKSVTTESSESSVSSGVPVGRPLNQRGNQINHPSPRRTADVNHMSPRRSTTSGRDISDGTPSMGSSFSDLDGDTSVTQSMLEEALLSNMQHGGMASRMSTISQALRSRYLP</sequence>
<keyword evidence="5" id="KW-0653">Protein transport</keyword>
<name>C8VA91_EMENI</name>
<protein>
    <recommendedName>
        <fullName evidence="3">Autophagy-related protein 29</fullName>
    </recommendedName>
</protein>
<feature type="compositionally biased region" description="Polar residues" evidence="8">
    <location>
        <begin position="114"/>
        <end position="127"/>
    </location>
</feature>
<feature type="region of interest" description="Disordered" evidence="8">
    <location>
        <begin position="114"/>
        <end position="376"/>
    </location>
</feature>
<dbReference type="AlphaFoldDB" id="C8VA91"/>
<evidence type="ECO:0000313" key="11">
    <source>
        <dbReference type="Proteomes" id="UP000000560"/>
    </source>
</evidence>
<feature type="compositionally biased region" description="Low complexity" evidence="8">
    <location>
        <begin position="306"/>
        <end position="318"/>
    </location>
</feature>
<feature type="domain" description="Atg29 N-terminal" evidence="9">
    <location>
        <begin position="12"/>
        <end position="65"/>
    </location>
</feature>
<evidence type="ECO:0000259" key="9">
    <source>
        <dbReference type="Pfam" id="PF18388"/>
    </source>
</evidence>
<dbReference type="InterPro" id="IPR040666">
    <property type="entry name" value="Atg29_N"/>
</dbReference>
<dbReference type="RefSeq" id="XP_050467617.1">
    <property type="nucleotide sequence ID" value="XM_050611606.1"/>
</dbReference>
<dbReference type="HOGENOM" id="CLU_027589_1_0_1"/>
<evidence type="ECO:0000256" key="7">
    <source>
        <dbReference type="ARBA" id="ARBA00060351"/>
    </source>
</evidence>
<dbReference type="OMA" id="WNASKDQ"/>
<dbReference type="KEGG" id="ani:ANIA_04832"/>
<dbReference type="InterPro" id="IPR039113">
    <property type="entry name" value="ATG29"/>
</dbReference>
<feature type="compositionally biased region" description="Polar residues" evidence="8">
    <location>
        <begin position="350"/>
        <end position="376"/>
    </location>
</feature>
<feature type="compositionally biased region" description="Basic and acidic residues" evidence="8">
    <location>
        <begin position="173"/>
        <end position="191"/>
    </location>
</feature>
<evidence type="ECO:0000256" key="6">
    <source>
        <dbReference type="ARBA" id="ARBA00023006"/>
    </source>
</evidence>